<feature type="transmembrane region" description="Helical" evidence="1">
    <location>
        <begin position="231"/>
        <end position="251"/>
    </location>
</feature>
<evidence type="ECO:0000313" key="2">
    <source>
        <dbReference type="EMBL" id="CAG7816517.1"/>
    </source>
</evidence>
<protein>
    <submittedName>
        <fullName evidence="2">Uncharacterized protein</fullName>
    </submittedName>
</protein>
<proteinExistence type="predicted"/>
<feature type="non-terminal residue" evidence="2">
    <location>
        <position position="314"/>
    </location>
</feature>
<accession>A0A8J2KHB0</accession>
<dbReference type="Proteomes" id="UP000708208">
    <property type="component" value="Unassembled WGS sequence"/>
</dbReference>
<feature type="transmembrane region" description="Helical" evidence="1">
    <location>
        <begin position="12"/>
        <end position="31"/>
    </location>
</feature>
<reference evidence="2" key="1">
    <citation type="submission" date="2021-06" db="EMBL/GenBank/DDBJ databases">
        <authorList>
            <person name="Hodson N. C."/>
            <person name="Mongue J. A."/>
            <person name="Jaron S. K."/>
        </authorList>
    </citation>
    <scope>NUCLEOTIDE SEQUENCE</scope>
</reference>
<keyword evidence="1" id="KW-1133">Transmembrane helix</keyword>
<feature type="transmembrane region" description="Helical" evidence="1">
    <location>
        <begin position="43"/>
        <end position="62"/>
    </location>
</feature>
<evidence type="ECO:0000313" key="3">
    <source>
        <dbReference type="Proteomes" id="UP000708208"/>
    </source>
</evidence>
<feature type="transmembrane region" description="Helical" evidence="1">
    <location>
        <begin position="108"/>
        <end position="128"/>
    </location>
</feature>
<evidence type="ECO:0000256" key="1">
    <source>
        <dbReference type="SAM" id="Phobius"/>
    </source>
</evidence>
<gene>
    <name evidence="2" type="ORF">AFUS01_LOCUS27134</name>
</gene>
<name>A0A8J2KHB0_9HEXA</name>
<organism evidence="2 3">
    <name type="scientific">Allacma fusca</name>
    <dbReference type="NCBI Taxonomy" id="39272"/>
    <lineage>
        <taxon>Eukaryota</taxon>
        <taxon>Metazoa</taxon>
        <taxon>Ecdysozoa</taxon>
        <taxon>Arthropoda</taxon>
        <taxon>Hexapoda</taxon>
        <taxon>Collembola</taxon>
        <taxon>Symphypleona</taxon>
        <taxon>Sminthuridae</taxon>
        <taxon>Allacma</taxon>
    </lineage>
</organism>
<feature type="transmembrane region" description="Helical" evidence="1">
    <location>
        <begin position="149"/>
        <end position="168"/>
    </location>
</feature>
<feature type="non-terminal residue" evidence="2">
    <location>
        <position position="1"/>
    </location>
</feature>
<feature type="transmembrane region" description="Helical" evidence="1">
    <location>
        <begin position="258"/>
        <end position="279"/>
    </location>
</feature>
<dbReference type="AlphaFoldDB" id="A0A8J2KHB0"/>
<dbReference type="EMBL" id="CAJVCH010372025">
    <property type="protein sequence ID" value="CAG7816517.1"/>
    <property type="molecule type" value="Genomic_DNA"/>
</dbReference>
<keyword evidence="1" id="KW-0812">Transmembrane</keyword>
<comment type="caution">
    <text evidence="2">The sequence shown here is derived from an EMBL/GenBank/DDBJ whole genome shotgun (WGS) entry which is preliminary data.</text>
</comment>
<keyword evidence="1" id="KW-0472">Membrane</keyword>
<sequence>EPDGTRKRLCDLVNFLTLIRLLDFIYVLLTSPQIHQMAALERFILHFVNVVTCTYGVAAYTIQFSLQPYVTAAIFNTFFVDEKSRGFDTGKREQKVRKNILKYSVQELAAMGCLVLFIFSNVLITLFVSHLQMEMHLFNRLPLEMQTNFIFGALLTMEIAFSLVWPSTATFNVNMQLLFFQKMNDILDHRISTLRKFNANRGHNFQILEEYRQCHRLHLFLLLFNAACSKLIFGLKCLCMCSTILCGYYAIQNFHEEPVLAVFFGLLTFNSIVAFAVIYDQAFSIPEKFRIFKEELHIASKISNLTPLQEKIIA</sequence>
<keyword evidence="3" id="KW-1185">Reference proteome</keyword>